<protein>
    <submittedName>
        <fullName evidence="2">Uncharacterized protein</fullName>
    </submittedName>
</protein>
<keyword evidence="3" id="KW-1185">Reference proteome</keyword>
<evidence type="ECO:0000313" key="3">
    <source>
        <dbReference type="Proteomes" id="UP000241769"/>
    </source>
</evidence>
<dbReference type="Proteomes" id="UP000241769">
    <property type="component" value="Unassembled WGS sequence"/>
</dbReference>
<gene>
    <name evidence="2" type="ORF">PROFUN_15575</name>
</gene>
<feature type="compositionally biased region" description="Pro residues" evidence="1">
    <location>
        <begin position="43"/>
        <end position="54"/>
    </location>
</feature>
<feature type="region of interest" description="Disordered" evidence="1">
    <location>
        <begin position="20"/>
        <end position="68"/>
    </location>
</feature>
<reference evidence="2 3" key="1">
    <citation type="journal article" date="2018" name="Genome Biol. Evol.">
        <title>Multiple Roots of Fruiting Body Formation in Amoebozoa.</title>
        <authorList>
            <person name="Hillmann F."/>
            <person name="Forbes G."/>
            <person name="Novohradska S."/>
            <person name="Ferling I."/>
            <person name="Riege K."/>
            <person name="Groth M."/>
            <person name="Westermann M."/>
            <person name="Marz M."/>
            <person name="Spaller T."/>
            <person name="Winckler T."/>
            <person name="Schaap P."/>
            <person name="Glockner G."/>
        </authorList>
    </citation>
    <scope>NUCLEOTIDE SEQUENCE [LARGE SCALE GENOMIC DNA]</scope>
    <source>
        <strain evidence="2 3">Jena</strain>
    </source>
</reference>
<name>A0A2P6MRK3_9EUKA</name>
<evidence type="ECO:0000313" key="2">
    <source>
        <dbReference type="EMBL" id="PRP74328.1"/>
    </source>
</evidence>
<dbReference type="InParanoid" id="A0A2P6MRK3"/>
<accession>A0A2P6MRK3</accession>
<proteinExistence type="predicted"/>
<comment type="caution">
    <text evidence="2">The sequence shown here is derived from an EMBL/GenBank/DDBJ whole genome shotgun (WGS) entry which is preliminary data.</text>
</comment>
<dbReference type="EMBL" id="MDYQ01000472">
    <property type="protein sequence ID" value="PRP74328.1"/>
    <property type="molecule type" value="Genomic_DNA"/>
</dbReference>
<dbReference type="AlphaFoldDB" id="A0A2P6MRK3"/>
<organism evidence="2 3">
    <name type="scientific">Planoprotostelium fungivorum</name>
    <dbReference type="NCBI Taxonomy" id="1890364"/>
    <lineage>
        <taxon>Eukaryota</taxon>
        <taxon>Amoebozoa</taxon>
        <taxon>Evosea</taxon>
        <taxon>Variosea</taxon>
        <taxon>Cavosteliida</taxon>
        <taxon>Cavosteliaceae</taxon>
        <taxon>Planoprotostelium</taxon>
    </lineage>
</organism>
<evidence type="ECO:0000256" key="1">
    <source>
        <dbReference type="SAM" id="MobiDB-lite"/>
    </source>
</evidence>
<sequence>MTRFLFTETMEKIQDALHTLKQPPDTVMQRRSNIPPRWSDWLLPPPSRPEPSLPALPSHNPSSYRDPSRLPRLVLSILDTVLSQDVHLSSPDPFCQDLGHTHGFARLKSPLVTAASVLGLYSTI</sequence>